<dbReference type="InterPro" id="IPR034732">
    <property type="entry name" value="EPHD"/>
</dbReference>
<dbReference type="InterPro" id="IPR019786">
    <property type="entry name" value="Zinc_finger_PHD-type_CS"/>
</dbReference>
<evidence type="ECO:0000259" key="7">
    <source>
        <dbReference type="PROSITE" id="PS50864"/>
    </source>
</evidence>
<dbReference type="GO" id="GO:0006357">
    <property type="term" value="P:regulation of transcription by RNA polymerase II"/>
    <property type="evidence" value="ECO:0007669"/>
    <property type="project" value="TreeGrafter"/>
</dbReference>
<dbReference type="InterPro" id="IPR010919">
    <property type="entry name" value="SAND-like_dom_sf"/>
</dbReference>
<dbReference type="PROSITE" id="PS50016">
    <property type="entry name" value="ZF_PHD_2"/>
    <property type="match status" value="1"/>
</dbReference>
<feature type="region of interest" description="Disordered" evidence="5">
    <location>
        <begin position="827"/>
        <end position="846"/>
    </location>
</feature>
<dbReference type="InterPro" id="IPR050701">
    <property type="entry name" value="Histone_Mod_Regulator"/>
</dbReference>
<dbReference type="SUPFAM" id="SSF63763">
    <property type="entry name" value="SAND domain-like"/>
    <property type="match status" value="1"/>
</dbReference>
<reference evidence="9" key="1">
    <citation type="submission" date="2021-01" db="EMBL/GenBank/DDBJ databases">
        <authorList>
            <person name="Corre E."/>
            <person name="Pelletier E."/>
            <person name="Niang G."/>
            <person name="Scheremetjew M."/>
            <person name="Finn R."/>
            <person name="Kale V."/>
            <person name="Holt S."/>
            <person name="Cochrane G."/>
            <person name="Meng A."/>
            <person name="Brown T."/>
            <person name="Cohen L."/>
        </authorList>
    </citation>
    <scope>NUCLEOTIDE SEQUENCE</scope>
    <source>
        <strain evidence="9">CCMP1320</strain>
    </source>
</reference>
<evidence type="ECO:0000256" key="2">
    <source>
        <dbReference type="ARBA" id="ARBA00022771"/>
    </source>
</evidence>
<feature type="domain" description="PHD-type" evidence="6">
    <location>
        <begin position="541"/>
        <end position="593"/>
    </location>
</feature>
<dbReference type="GO" id="GO:0008270">
    <property type="term" value="F:zinc ion binding"/>
    <property type="evidence" value="ECO:0007669"/>
    <property type="project" value="UniProtKB-KW"/>
</dbReference>
<dbReference type="InterPro" id="IPR000770">
    <property type="entry name" value="SAND_dom"/>
</dbReference>
<dbReference type="PANTHER" id="PTHR13793:SF107">
    <property type="entry name" value="BROMODOMAIN-CONTAINING PROTEIN HOMOLOG"/>
    <property type="match status" value="1"/>
</dbReference>
<dbReference type="InterPro" id="IPR001965">
    <property type="entry name" value="Znf_PHD"/>
</dbReference>
<dbReference type="EMBL" id="HBIP01021353">
    <property type="protein sequence ID" value="CAE0497671.1"/>
    <property type="molecule type" value="Transcribed_RNA"/>
</dbReference>
<dbReference type="PANTHER" id="PTHR13793">
    <property type="entry name" value="PHD FINGER PROTEINS"/>
    <property type="match status" value="1"/>
</dbReference>
<dbReference type="PROSITE" id="PS51805">
    <property type="entry name" value="EPHD"/>
    <property type="match status" value="1"/>
</dbReference>
<dbReference type="Pfam" id="PF13831">
    <property type="entry name" value="PHD_2"/>
    <property type="match status" value="1"/>
</dbReference>
<feature type="compositionally biased region" description="Low complexity" evidence="5">
    <location>
        <begin position="288"/>
        <end position="298"/>
    </location>
</feature>
<evidence type="ECO:0000256" key="4">
    <source>
        <dbReference type="PROSITE-ProRule" id="PRU00146"/>
    </source>
</evidence>
<evidence type="ECO:0008006" key="10">
    <source>
        <dbReference type="Google" id="ProtNLM"/>
    </source>
</evidence>
<dbReference type="InterPro" id="IPR013083">
    <property type="entry name" value="Znf_RING/FYVE/PHD"/>
</dbReference>
<sequence>MEQACTICGGQGGGSMLPCLSCQRCTHDQCDSAYLHKIRGGKGACPPYACPSCRSGVEAMGIQALARANQLEGHLQQGLAVARAPRSSLDIFLADHRKLRQGKDGEQATDEQGGAEVVLMQKWERLRSKERQEYEGRARSEAAACQSLAVRLLSIHKEYTQLCACLGQVPNKALAPSAELCIAAGVPVDDVQQACPPPQQQQGGSSKRADHEDGYAERPQDKRRRTGGVASTPGPSSMDGAMLLAQASSRLATEQQQQQQQQQSTVGNGGSSSKRPSSDGAHGMPTALQQQQQLPSQQRGVLYPPGVVVDGTDDEAEGSEADGEGKQAEAAPAPAPPVATNQFGILPANSMQDLPAQMPVSCSGILGTFMLQGIKVICNCRACASQPPQSREFHPTHWESHCGAGAAKKWKASIKIEPGGIPELPTYMSNMPIGRYFDMKGVEFRPARTLGGPPVLDFVGSSLNREKTSGLGGLGPRGGSLAGVKRTVKAPSLGVYAKPYGNSFSSGGGYYAGDFKPFLPWAPWDDVRNGNYVPIKVRWAGDRCCVCDSDVDYDIDQLVSCDGCGITCHQSCYGIPEVPGPDDIWLCRTCELKEKGEDDVKQCCLCPIVGGALKPTTLEGGQWCHAACMQWIPEVTCLDPMCMEPIDRIQAIQKERWELQCNVCKQRMGAKIQCTSCYTAYHPLCARMAGLQMEMVEPPPGVVDAGLQIISYCPKHCRPQPHLSGVQPLRDSGGGAFGDGSGLWNAQPFPIPPAVSTPQCPAGCARAQALINWERERHGTGAGCTTVQGFWMPGQDAPLAPGGGPFAGGFGGFGMWGEDWVRPRGVGRPRGSRGRGAVGRPRIHPIGGIGRPMAGMAANMPPPKVSLLPLPEDTPETLPIVCAGRYGELLLRTQRVMHEGEAMTASRFEQLCGRGDAKKWKNSFWLVNSAGQPECMIQDWLGARGLDRARLAILASNAMQVEAYEEWLENKDKEGTPGEGGAEMTSEQQALQVLDALKGAQQQQQQQHGRRCQCWWYCCTCREREGLCTRCERGCGCGRVGAAGGQRRRWCAGAEPT</sequence>
<feature type="region of interest" description="Disordered" evidence="5">
    <location>
        <begin position="192"/>
        <end position="338"/>
    </location>
</feature>
<accession>A0A7S3QZC8</accession>
<keyword evidence="2 4" id="KW-0863">Zinc-finger</keyword>
<keyword evidence="3" id="KW-0862">Zinc</keyword>
<proteinExistence type="predicted"/>
<dbReference type="InterPro" id="IPR019787">
    <property type="entry name" value="Znf_PHD-finger"/>
</dbReference>
<organism evidence="9">
    <name type="scientific">Dunaliella tertiolecta</name>
    <name type="common">Green alga</name>
    <dbReference type="NCBI Taxonomy" id="3047"/>
    <lineage>
        <taxon>Eukaryota</taxon>
        <taxon>Viridiplantae</taxon>
        <taxon>Chlorophyta</taxon>
        <taxon>core chlorophytes</taxon>
        <taxon>Chlorophyceae</taxon>
        <taxon>CS clade</taxon>
        <taxon>Chlamydomonadales</taxon>
        <taxon>Dunaliellaceae</taxon>
        <taxon>Dunaliella</taxon>
    </lineage>
</organism>
<dbReference type="SUPFAM" id="SSF57903">
    <property type="entry name" value="FYVE/PHD zinc finger"/>
    <property type="match status" value="2"/>
</dbReference>
<gene>
    <name evidence="9" type="ORF">DTER00134_LOCUS12744</name>
</gene>
<evidence type="ECO:0000256" key="1">
    <source>
        <dbReference type="ARBA" id="ARBA00022723"/>
    </source>
</evidence>
<evidence type="ECO:0000259" key="8">
    <source>
        <dbReference type="PROSITE" id="PS51805"/>
    </source>
</evidence>
<dbReference type="InterPro" id="IPR011011">
    <property type="entry name" value="Znf_FYVE_PHD"/>
</dbReference>
<evidence type="ECO:0000256" key="5">
    <source>
        <dbReference type="SAM" id="MobiDB-lite"/>
    </source>
</evidence>
<dbReference type="Pfam" id="PF13832">
    <property type="entry name" value="zf-HC5HC2H_2"/>
    <property type="match status" value="1"/>
</dbReference>
<evidence type="ECO:0000259" key="6">
    <source>
        <dbReference type="PROSITE" id="PS50016"/>
    </source>
</evidence>
<feature type="compositionally biased region" description="Acidic residues" evidence="5">
    <location>
        <begin position="311"/>
        <end position="322"/>
    </location>
</feature>
<feature type="domain" description="PHD-type" evidence="8">
    <location>
        <begin position="600"/>
        <end position="717"/>
    </location>
</feature>
<dbReference type="GO" id="GO:0003677">
    <property type="term" value="F:DNA binding"/>
    <property type="evidence" value="ECO:0007669"/>
    <property type="project" value="InterPro"/>
</dbReference>
<dbReference type="Gene3D" id="3.30.40.10">
    <property type="entry name" value="Zinc/RING finger domain, C3HC4 (zinc finger)"/>
    <property type="match status" value="2"/>
</dbReference>
<keyword evidence="1" id="KW-0479">Metal-binding</keyword>
<feature type="compositionally biased region" description="Basic and acidic residues" evidence="5">
    <location>
        <begin position="207"/>
        <end position="220"/>
    </location>
</feature>
<dbReference type="PROSITE" id="PS01359">
    <property type="entry name" value="ZF_PHD_1"/>
    <property type="match status" value="1"/>
</dbReference>
<dbReference type="SMART" id="SM00249">
    <property type="entry name" value="PHD"/>
    <property type="match status" value="3"/>
</dbReference>
<feature type="domain" description="SAND" evidence="7">
    <location>
        <begin position="346"/>
        <end position="434"/>
    </location>
</feature>
<evidence type="ECO:0000256" key="3">
    <source>
        <dbReference type="ARBA" id="ARBA00022833"/>
    </source>
</evidence>
<dbReference type="AlphaFoldDB" id="A0A7S3QZC8"/>
<protein>
    <recommendedName>
        <fullName evidence="10">PHD-type domain-containing protein</fullName>
    </recommendedName>
</protein>
<dbReference type="Gene3D" id="3.10.390.10">
    <property type="entry name" value="SAND domain-like"/>
    <property type="match status" value="1"/>
</dbReference>
<name>A0A7S3QZC8_DUNTE</name>
<evidence type="ECO:0000313" key="9">
    <source>
        <dbReference type="EMBL" id="CAE0497671.1"/>
    </source>
</evidence>
<dbReference type="PROSITE" id="PS50864">
    <property type="entry name" value="SAND"/>
    <property type="match status" value="1"/>
</dbReference>